<evidence type="ECO:0000256" key="6">
    <source>
        <dbReference type="ARBA" id="ARBA00060761"/>
    </source>
</evidence>
<evidence type="ECO:0000313" key="10">
    <source>
        <dbReference type="Proteomes" id="UP000249390"/>
    </source>
</evidence>
<reference evidence="9 10" key="1">
    <citation type="submission" date="2018-06" db="EMBL/GenBank/DDBJ databases">
        <title>The Genome of Cuscuta australis (Dodder) Provides Insight into the Evolution of Plant Parasitism.</title>
        <authorList>
            <person name="Liu H."/>
        </authorList>
    </citation>
    <scope>NUCLEOTIDE SEQUENCE [LARGE SCALE GENOMIC DNA]</scope>
    <source>
        <strain evidence="10">cv. Yunnan</strain>
        <tissue evidence="9">Vines</tissue>
    </source>
</reference>
<dbReference type="EMBL" id="NQVE01000054">
    <property type="protein sequence ID" value="RAL51035.1"/>
    <property type="molecule type" value="Genomic_DNA"/>
</dbReference>
<organism evidence="9 10">
    <name type="scientific">Cuscuta australis</name>
    <dbReference type="NCBI Taxonomy" id="267555"/>
    <lineage>
        <taxon>Eukaryota</taxon>
        <taxon>Viridiplantae</taxon>
        <taxon>Streptophyta</taxon>
        <taxon>Embryophyta</taxon>
        <taxon>Tracheophyta</taxon>
        <taxon>Spermatophyta</taxon>
        <taxon>Magnoliopsida</taxon>
        <taxon>eudicotyledons</taxon>
        <taxon>Gunneridae</taxon>
        <taxon>Pentapetalae</taxon>
        <taxon>asterids</taxon>
        <taxon>lamiids</taxon>
        <taxon>Solanales</taxon>
        <taxon>Convolvulaceae</taxon>
        <taxon>Cuscuteae</taxon>
        <taxon>Cuscuta</taxon>
        <taxon>Cuscuta subgen. Grammica</taxon>
        <taxon>Cuscuta sect. Cleistogrammica</taxon>
    </lineage>
</organism>
<dbReference type="InterPro" id="IPR036576">
    <property type="entry name" value="WRKY_dom_sf"/>
</dbReference>
<comment type="caution">
    <text evidence="9">The sequence shown here is derived from an EMBL/GenBank/DDBJ whole genome shotgun (WGS) entry which is preliminary data.</text>
</comment>
<evidence type="ECO:0000256" key="2">
    <source>
        <dbReference type="ARBA" id="ARBA00023015"/>
    </source>
</evidence>
<evidence type="ECO:0000313" key="9">
    <source>
        <dbReference type="EMBL" id="RAL51035.1"/>
    </source>
</evidence>
<keyword evidence="10" id="KW-1185">Reference proteome</keyword>
<keyword evidence="3" id="KW-0238">DNA-binding</keyword>
<dbReference type="GO" id="GO:0005634">
    <property type="term" value="C:nucleus"/>
    <property type="evidence" value="ECO:0007669"/>
    <property type="project" value="UniProtKB-SubCell"/>
</dbReference>
<gene>
    <name evidence="9" type="ORF">DM860_005391</name>
</gene>
<feature type="domain" description="WRKY" evidence="8">
    <location>
        <begin position="158"/>
        <end position="224"/>
    </location>
</feature>
<dbReference type="GO" id="GO:0000976">
    <property type="term" value="F:transcription cis-regulatory region binding"/>
    <property type="evidence" value="ECO:0007669"/>
    <property type="project" value="TreeGrafter"/>
</dbReference>
<evidence type="ECO:0000256" key="3">
    <source>
        <dbReference type="ARBA" id="ARBA00023125"/>
    </source>
</evidence>
<evidence type="ECO:0000256" key="1">
    <source>
        <dbReference type="ARBA" id="ARBA00004123"/>
    </source>
</evidence>
<proteinExistence type="inferred from homology"/>
<comment type="subcellular location">
    <subcellularLocation>
        <location evidence="1">Nucleus</location>
    </subcellularLocation>
</comment>
<protein>
    <recommendedName>
        <fullName evidence="8">WRKY domain-containing protein</fullName>
    </recommendedName>
</protein>
<feature type="region of interest" description="Disordered" evidence="7">
    <location>
        <begin position="258"/>
        <end position="280"/>
    </location>
</feature>
<keyword evidence="4" id="KW-0804">Transcription</keyword>
<feature type="compositionally biased region" description="Low complexity" evidence="7">
    <location>
        <begin position="129"/>
        <end position="138"/>
    </location>
</feature>
<keyword evidence="5" id="KW-0539">Nucleus</keyword>
<comment type="similarity">
    <text evidence="6">Belongs to the WRKY group II-e family.</text>
</comment>
<sequence>MGRECIEEDNKKKKNNNNNWGLQAIVHPPPPSMAKTTTTAAHDDDDDDDLLLFHTPNNFFDVSQVSTFGGDGVFVGFSSSDDALLEELYKPFYHHLPNSPSIYLSTREHEPEDRDDSGDHKMKGCYDESSPPKTPKSSSKYKKRNRKNEHNRVVIEVEAEELCKDKWAWRKYGQKPIKGSPYPRSYYRCSSSKGCLARKQVERSNSKAGTFVVTYTAEHSHSQPTRRNSLAGTIRNKFIILPPPATAAPATPPRLLIPSSASDPLSSSDYNSSACNEGGGMAVVRKEPETMKMEENIGEDFFAGLEDLEGLLSQFCYPSSSSSSSSSSSHDQYYYTSFTPSMFSS</sequence>
<evidence type="ECO:0000259" key="8">
    <source>
        <dbReference type="PROSITE" id="PS50811"/>
    </source>
</evidence>
<feature type="region of interest" description="Disordered" evidence="7">
    <location>
        <begin position="100"/>
        <end position="148"/>
    </location>
</feature>
<evidence type="ECO:0000256" key="4">
    <source>
        <dbReference type="ARBA" id="ARBA00023163"/>
    </source>
</evidence>
<dbReference type="FunFam" id="2.20.25.80:FF:000007">
    <property type="entry name" value="WRKY transcription factor 22"/>
    <property type="match status" value="1"/>
</dbReference>
<dbReference type="Pfam" id="PF03106">
    <property type="entry name" value="WRKY"/>
    <property type="match status" value="1"/>
</dbReference>
<evidence type="ECO:0000256" key="7">
    <source>
        <dbReference type="SAM" id="MobiDB-lite"/>
    </source>
</evidence>
<dbReference type="AlphaFoldDB" id="A0A328DZ71"/>
<feature type="region of interest" description="Disordered" evidence="7">
    <location>
        <begin position="1"/>
        <end position="48"/>
    </location>
</feature>
<dbReference type="SMART" id="SM00774">
    <property type="entry name" value="WRKY"/>
    <property type="match status" value="1"/>
</dbReference>
<feature type="compositionally biased region" description="Low complexity" evidence="7">
    <location>
        <begin position="258"/>
        <end position="274"/>
    </location>
</feature>
<dbReference type="InterPro" id="IPR044810">
    <property type="entry name" value="WRKY_plant"/>
</dbReference>
<dbReference type="Gene3D" id="2.20.25.80">
    <property type="entry name" value="WRKY domain"/>
    <property type="match status" value="1"/>
</dbReference>
<dbReference type="Proteomes" id="UP000249390">
    <property type="component" value="Unassembled WGS sequence"/>
</dbReference>
<feature type="compositionally biased region" description="Basic and acidic residues" evidence="7">
    <location>
        <begin position="1"/>
        <end position="11"/>
    </location>
</feature>
<dbReference type="PANTHER" id="PTHR32096:SF61">
    <property type="entry name" value="WRKY TRANSCRIPTION FACTOR 22"/>
    <property type="match status" value="1"/>
</dbReference>
<evidence type="ECO:0000256" key="5">
    <source>
        <dbReference type="ARBA" id="ARBA00023242"/>
    </source>
</evidence>
<dbReference type="PROSITE" id="PS50811">
    <property type="entry name" value="WRKY"/>
    <property type="match status" value="1"/>
</dbReference>
<dbReference type="SUPFAM" id="SSF118290">
    <property type="entry name" value="WRKY DNA-binding domain"/>
    <property type="match status" value="1"/>
</dbReference>
<accession>A0A328DZ71</accession>
<keyword evidence="2" id="KW-0805">Transcription regulation</keyword>
<dbReference type="InterPro" id="IPR003657">
    <property type="entry name" value="WRKY_dom"/>
</dbReference>
<dbReference type="PANTHER" id="PTHR32096">
    <property type="entry name" value="WRKY TRANSCRIPTION FACTOR 30-RELATED-RELATED"/>
    <property type="match status" value="1"/>
</dbReference>
<feature type="compositionally biased region" description="Basic and acidic residues" evidence="7">
    <location>
        <begin position="106"/>
        <end position="126"/>
    </location>
</feature>
<name>A0A328DZ71_9ASTE</name>
<dbReference type="GO" id="GO:0003700">
    <property type="term" value="F:DNA-binding transcription factor activity"/>
    <property type="evidence" value="ECO:0007669"/>
    <property type="project" value="InterPro"/>
</dbReference>